<accession>A0A383DMN4</accession>
<name>A0A383DMN4_9ZZZZ</name>
<dbReference type="PANTHER" id="PTHR35889">
    <property type="entry name" value="CYCLOINULO-OLIGOSACCHARIDE FRUCTANOTRANSFERASE-RELATED"/>
    <property type="match status" value="1"/>
</dbReference>
<sequence length="197" mass="22292">MRRWELCLLLALACPVAAEQIWSLEPVKRPDAPEAKALPGPILNPIDAFVQQKLVRANLKPSPKADRSILLRRISLDLTGLPPTAERLETFVNDPRSTRSAYRELVEELLASPHYGERWAQHWLDVIRWAETVGFETNLERTDAWHYRDWVIKALNDDIPYDRFILHQIAGDVTGEDAALGFLVSGPANLPGQIGRD</sequence>
<evidence type="ECO:0000313" key="2">
    <source>
        <dbReference type="EMBL" id="SVE45543.1"/>
    </source>
</evidence>
<dbReference type="InterPro" id="IPR011444">
    <property type="entry name" value="DUF1549"/>
</dbReference>
<gene>
    <name evidence="2" type="ORF">METZ01_LOCUS498397</name>
</gene>
<evidence type="ECO:0000259" key="1">
    <source>
        <dbReference type="Pfam" id="PF07583"/>
    </source>
</evidence>
<feature type="domain" description="DUF1549" evidence="1">
    <location>
        <begin position="45"/>
        <end position="189"/>
    </location>
</feature>
<dbReference type="AlphaFoldDB" id="A0A383DMN4"/>
<reference evidence="2" key="1">
    <citation type="submission" date="2018-05" db="EMBL/GenBank/DDBJ databases">
        <authorList>
            <person name="Lanie J.A."/>
            <person name="Ng W.-L."/>
            <person name="Kazmierczak K.M."/>
            <person name="Andrzejewski T.M."/>
            <person name="Davidsen T.M."/>
            <person name="Wayne K.J."/>
            <person name="Tettelin H."/>
            <person name="Glass J.I."/>
            <person name="Rusch D."/>
            <person name="Podicherti R."/>
            <person name="Tsui H.-C.T."/>
            <person name="Winkler M.E."/>
        </authorList>
    </citation>
    <scope>NUCLEOTIDE SEQUENCE</scope>
</reference>
<protein>
    <recommendedName>
        <fullName evidence="1">DUF1549 domain-containing protein</fullName>
    </recommendedName>
</protein>
<feature type="non-terminal residue" evidence="2">
    <location>
        <position position="197"/>
    </location>
</feature>
<dbReference type="Pfam" id="PF07583">
    <property type="entry name" value="PSCyt2"/>
    <property type="match status" value="1"/>
</dbReference>
<organism evidence="2">
    <name type="scientific">marine metagenome</name>
    <dbReference type="NCBI Taxonomy" id="408172"/>
    <lineage>
        <taxon>unclassified sequences</taxon>
        <taxon>metagenomes</taxon>
        <taxon>ecological metagenomes</taxon>
    </lineage>
</organism>
<proteinExistence type="predicted"/>
<dbReference type="PANTHER" id="PTHR35889:SF3">
    <property type="entry name" value="F-BOX DOMAIN-CONTAINING PROTEIN"/>
    <property type="match status" value="1"/>
</dbReference>
<dbReference type="EMBL" id="UINC01218498">
    <property type="protein sequence ID" value="SVE45543.1"/>
    <property type="molecule type" value="Genomic_DNA"/>
</dbReference>